<dbReference type="WBParaSite" id="SMUV_0000983601-mRNA-1">
    <property type="protein sequence ID" value="SMUV_0000983601-mRNA-1"/>
    <property type="gene ID" value="SMUV_0000983601"/>
</dbReference>
<keyword evidence="4" id="KW-1185">Reference proteome</keyword>
<keyword evidence="2" id="KW-0963">Cytoplasm</keyword>
<evidence type="ECO:0000259" key="3">
    <source>
        <dbReference type="PROSITE" id="PS50235"/>
    </source>
</evidence>
<proteinExistence type="predicted"/>
<evidence type="ECO:0000313" key="4">
    <source>
        <dbReference type="Proteomes" id="UP000046393"/>
    </source>
</evidence>
<reference evidence="5" key="1">
    <citation type="submission" date="2017-02" db="UniProtKB">
        <authorList>
            <consortium name="WormBaseParasite"/>
        </authorList>
    </citation>
    <scope>IDENTIFICATION</scope>
</reference>
<dbReference type="Gene3D" id="2.30.30.190">
    <property type="entry name" value="CAP Gly-rich-like domain"/>
    <property type="match status" value="1"/>
</dbReference>
<dbReference type="SUPFAM" id="SSF74924">
    <property type="entry name" value="Cap-Gly domain"/>
    <property type="match status" value="1"/>
</dbReference>
<dbReference type="Proteomes" id="UP000046393">
    <property type="component" value="Unplaced"/>
</dbReference>
<dbReference type="SUPFAM" id="SSF54001">
    <property type="entry name" value="Cysteine proteinases"/>
    <property type="match status" value="1"/>
</dbReference>
<evidence type="ECO:0000313" key="5">
    <source>
        <dbReference type="WBParaSite" id="SMUV_0000983601-mRNA-1"/>
    </source>
</evidence>
<dbReference type="STRING" id="451379.A0A0N5AY01"/>
<comment type="subcellular location">
    <subcellularLocation>
        <location evidence="1">Cytoplasm</location>
        <location evidence="1">Cytoskeleton</location>
        <location evidence="1">Microtubule organizing center</location>
        <location evidence="1">Centrosome</location>
    </subcellularLocation>
</comment>
<organism evidence="4 5">
    <name type="scientific">Syphacia muris</name>
    <dbReference type="NCBI Taxonomy" id="451379"/>
    <lineage>
        <taxon>Eukaryota</taxon>
        <taxon>Metazoa</taxon>
        <taxon>Ecdysozoa</taxon>
        <taxon>Nematoda</taxon>
        <taxon>Chromadorea</taxon>
        <taxon>Rhabditida</taxon>
        <taxon>Spirurina</taxon>
        <taxon>Oxyuridomorpha</taxon>
        <taxon>Oxyuroidea</taxon>
        <taxon>Oxyuridae</taxon>
        <taxon>Syphacia</taxon>
    </lineage>
</organism>
<dbReference type="InterPro" id="IPR028889">
    <property type="entry name" value="USP"/>
</dbReference>
<dbReference type="PROSITE" id="PS50235">
    <property type="entry name" value="USP_3"/>
    <property type="match status" value="1"/>
</dbReference>
<dbReference type="PANTHER" id="PTHR11830">
    <property type="entry name" value="40S RIBOSOMAL PROTEIN S3A"/>
    <property type="match status" value="1"/>
</dbReference>
<accession>A0A0N5AY01</accession>
<evidence type="ECO:0000256" key="2">
    <source>
        <dbReference type="ARBA" id="ARBA00022490"/>
    </source>
</evidence>
<dbReference type="AlphaFoldDB" id="A0A0N5AY01"/>
<name>A0A0N5AY01_9BILA</name>
<dbReference type="Gene3D" id="3.90.70.10">
    <property type="entry name" value="Cysteine proteinases"/>
    <property type="match status" value="2"/>
</dbReference>
<dbReference type="InterPro" id="IPR036859">
    <property type="entry name" value="CAP-Gly_dom_sf"/>
</dbReference>
<sequence>MNAESVRTYRGTGGIHSNGAKCSLDNRIVQPSVPFGPSLMKPLCSKTESEELKLQQEAGRSLERLMNQQNHLFQLSTTQHRAPSDDIYILLYDYDAKLYDNELCRFIRHFKLEKGNFLRQISVRGDGATVLKHLKNEYRAEELVEKGIYVQCVDLDCVYARVTVTKLTSHQMKILKPIQNLDKRLRFFQSDNYPFVEQLKVGDEIIAQMPGLEQQSFLEGTIDWIGELKTGKGYYFWISLESYRIFALSTDSDGYSKSLTKAERANKKERFYFTGDQLRPKKNFSQASSFFSPVPKSLMASTSYGYYDIPRQYAVRDVPIRLVGNVQQKEINYLINSQKNESQSCRCTGNIDSNKVCARTRLRTSATAKFFNFELIIIRAIFIEMVEALNNKYMCNVNIMASDCKMIKQCKKLFSPLPRRSSSPRFSNTCFYDDISSKSSSFNKAFMNNEFTPTLEAEASSDISSASETFRVDPISAGIDIREGDKVIYTDLLSDDFIGTVRWVGYLKGQQQLFAGVEFVEDFQDKLFDKGVSCSEDFDFFCTNKNHVGFLPINEIKKISGSVSERVSEVPVPSAKEFVRTHQSLHVKNIYSSEPKKQLLESSCTFSSCQSSGEKEECLNKPLAPFPSALLTQGSVLGSCVVVQYNGHKRYGVVKWLGPIKDSKGFFTKSAAVEIVSRFTLLRALPEFVAICDGALPDKWVNALEESHSFTGQLLLNSTGEVTLVPVSALYEDYRFAMASGETVELSEPSSTFSAFLLIICSRQKFFMLIEHFEKCHSSCSSKIDSCLCMPATNIMDLVGRMKGIQGCKNSCYLDSTLYSMFVQSTAFDKNHFVSADQVSKLRELLQQLLPEMPGLTSDEKDPEELLTALFQKVFKAEPFLTMRGINDGKIDSAYICPIITDDVWSSQQRHMVCVQSLLERSLYSSGIQFSNEPKVLIIQLPRYGKEKVFCKVVPQQELDVTHLIYNMQRPCSMCNKQAELTCPECFLTKELLLSEVTYCDLCYKKAHAGFDHHHQLIMSDSNKFTTSKSHGSSIHKHKLQLSAVLSIETSHYVAFVRVPTVNKWLLFDSMADRVGLEDGYNVPKVKCCDRVAQWLSESGITKLRSLFEKEHQLPCEIENDPDVMRLISDCYICFYSSSDNR</sequence>
<protein>
    <submittedName>
        <fullName evidence="5">USP domain-containing protein</fullName>
    </submittedName>
</protein>
<dbReference type="GO" id="GO:0005813">
    <property type="term" value="C:centrosome"/>
    <property type="evidence" value="ECO:0007669"/>
    <property type="project" value="UniProtKB-SubCell"/>
</dbReference>
<evidence type="ECO:0000256" key="1">
    <source>
        <dbReference type="ARBA" id="ARBA00004300"/>
    </source>
</evidence>
<feature type="domain" description="USP" evidence="3">
    <location>
        <begin position="803"/>
        <end position="1098"/>
    </location>
</feature>
<dbReference type="InterPro" id="IPR038765">
    <property type="entry name" value="Papain-like_cys_pep_sf"/>
</dbReference>